<dbReference type="Gene3D" id="3.90.1200.10">
    <property type="match status" value="1"/>
</dbReference>
<evidence type="ECO:0000313" key="2">
    <source>
        <dbReference type="Proteomes" id="UP001597420"/>
    </source>
</evidence>
<protein>
    <submittedName>
        <fullName evidence="1">Phosphotransferase</fullName>
    </submittedName>
</protein>
<comment type="caution">
    <text evidence="1">The sequence shown here is derived from an EMBL/GenBank/DDBJ whole genome shotgun (WGS) entry which is preliminary data.</text>
</comment>
<dbReference type="SUPFAM" id="SSF56112">
    <property type="entry name" value="Protein kinase-like (PK-like)"/>
    <property type="match status" value="1"/>
</dbReference>
<dbReference type="InterPro" id="IPR011009">
    <property type="entry name" value="Kinase-like_dom_sf"/>
</dbReference>
<sequence length="296" mass="34594">MMEKIKNIIKEKLDLPISSILQVSFLGGMTNKNYIVSTQQDSYVVRIPGAMTESLIIRDNEAVNSIAMSKAGFNVETCFFDAKSGIKITQYLSESCTLDHQNVKTFSNLKLIAEKLYLLHQSPIKLANRFNVFEEFDKYVNLLKNKDAFYQYSENMPELLAFFQMIKTYFAQNRTSLVACHNDLVPENILLKGEKVYFIDWEYSGMNDPMFDLAAFFLEARLNKAEQDFFLQCYFKKQEDIEEALIKIAFYQFTQDVLWFVWTLVKEENGEFFEGYGKNRIERAIAFMKTWKAQEV</sequence>
<gene>
    <name evidence="1" type="ORF">ACFSAV_05415</name>
</gene>
<keyword evidence="2" id="KW-1185">Reference proteome</keyword>
<dbReference type="Proteomes" id="UP001597420">
    <property type="component" value="Unassembled WGS sequence"/>
</dbReference>
<proteinExistence type="predicted"/>
<evidence type="ECO:0000313" key="1">
    <source>
        <dbReference type="EMBL" id="MFD1805819.1"/>
    </source>
</evidence>
<dbReference type="PANTHER" id="PTHR22603:SF66">
    <property type="entry name" value="ETHANOLAMINE KINASE"/>
    <property type="match status" value="1"/>
</dbReference>
<dbReference type="Gene3D" id="3.30.200.20">
    <property type="entry name" value="Phosphorylase Kinase, domain 1"/>
    <property type="match status" value="1"/>
</dbReference>
<organism evidence="1 2">
    <name type="scientific">Pasteurella oralis</name>
    <dbReference type="NCBI Taxonomy" id="1071947"/>
    <lineage>
        <taxon>Bacteria</taxon>
        <taxon>Pseudomonadati</taxon>
        <taxon>Pseudomonadota</taxon>
        <taxon>Gammaproteobacteria</taxon>
        <taxon>Pasteurellales</taxon>
        <taxon>Pasteurellaceae</taxon>
        <taxon>Pasteurella</taxon>
    </lineage>
</organism>
<dbReference type="RefSeq" id="WP_379097100.1">
    <property type="nucleotide sequence ID" value="NZ_JBHUFP010000005.1"/>
</dbReference>
<name>A0ABW4NT63_9PAST</name>
<dbReference type="Pfam" id="PF01633">
    <property type="entry name" value="Choline_kinase"/>
    <property type="match status" value="1"/>
</dbReference>
<dbReference type="CDD" id="cd05151">
    <property type="entry name" value="ChoK-like"/>
    <property type="match status" value="1"/>
</dbReference>
<accession>A0ABW4NT63</accession>
<reference evidence="2" key="1">
    <citation type="journal article" date="2019" name="Int. J. Syst. Evol. Microbiol.">
        <title>The Global Catalogue of Microorganisms (GCM) 10K type strain sequencing project: providing services to taxonomists for standard genome sequencing and annotation.</title>
        <authorList>
            <consortium name="The Broad Institute Genomics Platform"/>
            <consortium name="The Broad Institute Genome Sequencing Center for Infectious Disease"/>
            <person name="Wu L."/>
            <person name="Ma J."/>
        </authorList>
    </citation>
    <scope>NUCLEOTIDE SEQUENCE [LARGE SCALE GENOMIC DNA]</scope>
    <source>
        <strain evidence="2">CCM 7950</strain>
    </source>
</reference>
<dbReference type="PANTHER" id="PTHR22603">
    <property type="entry name" value="CHOLINE/ETHANOALAMINE KINASE"/>
    <property type="match status" value="1"/>
</dbReference>
<dbReference type="EMBL" id="JBHUFP010000005">
    <property type="protein sequence ID" value="MFD1805819.1"/>
    <property type="molecule type" value="Genomic_DNA"/>
</dbReference>